<dbReference type="Pfam" id="PF00202">
    <property type="entry name" value="Aminotran_3"/>
    <property type="match status" value="1"/>
</dbReference>
<reference evidence="4" key="1">
    <citation type="submission" date="2020-08" db="EMBL/GenBank/DDBJ databases">
        <authorList>
            <person name="Liu C."/>
            <person name="Sun Q."/>
        </authorList>
    </citation>
    <scope>NUCLEOTIDE SEQUENCE</scope>
    <source>
        <strain evidence="4">BX16</strain>
    </source>
</reference>
<dbReference type="PANTHER" id="PTHR43713:SF3">
    <property type="entry name" value="GLUTAMATE-1-SEMIALDEHYDE 2,1-AMINOMUTASE 1, CHLOROPLASTIC-RELATED"/>
    <property type="match status" value="1"/>
</dbReference>
<name>A0A923SLZ6_9FIRM</name>
<dbReference type="Gene3D" id="3.40.640.10">
    <property type="entry name" value="Type I PLP-dependent aspartate aminotransferase-like (Major domain)"/>
    <property type="match status" value="1"/>
</dbReference>
<keyword evidence="4" id="KW-0032">Aminotransferase</keyword>
<dbReference type="EMBL" id="JACRWC010000081">
    <property type="protein sequence ID" value="MBC5999632.1"/>
    <property type="molecule type" value="Genomic_DNA"/>
</dbReference>
<dbReference type="InterPro" id="IPR015424">
    <property type="entry name" value="PyrdxlP-dep_Trfase"/>
</dbReference>
<dbReference type="InterPro" id="IPR005814">
    <property type="entry name" value="Aminotrans_3"/>
</dbReference>
<dbReference type="SUPFAM" id="SSF53383">
    <property type="entry name" value="PLP-dependent transferases"/>
    <property type="match status" value="1"/>
</dbReference>
<keyword evidence="5" id="KW-1185">Reference proteome</keyword>
<dbReference type="InterPro" id="IPR015421">
    <property type="entry name" value="PyrdxlP-dep_Trfase_major"/>
</dbReference>
<dbReference type="Gene3D" id="3.90.1150.10">
    <property type="entry name" value="Aspartate Aminotransferase, domain 1"/>
    <property type="match status" value="1"/>
</dbReference>
<dbReference type="AlphaFoldDB" id="A0A923SLZ6"/>
<keyword evidence="4" id="KW-0808">Transferase</keyword>
<dbReference type="PROSITE" id="PS00600">
    <property type="entry name" value="AA_TRANSFER_CLASS_3"/>
    <property type="match status" value="1"/>
</dbReference>
<sequence>MKNCGISRWDDPAEINRKLKYLTSQPIWEVDDDYYDNVVMKYFDEKCKGSREIYEESQKYIPGGVQHNLAFNKPFPMCMAKTDGAYLYDQDGNEYIDFLQAGGPTILGSNYPVVREKVIDLLNTCGPVTGLLHESEMLIAKEINKHMPNVEMFRMLGSGTESVMAALRIARIATDHKRIIKIGGAYHGWSDQMVYGLKIPGSRALLESHGIPRGAYKLTDEVRPNDLEMLEKMLKRNRKKGGTAAVIVEPVGPESGTRPVARNYNKGVRELCDKYGALMIFDEVVTGFRVALSGAQGYFDVVPDLTIFGKIVAGGYPAAGGVGGKKEYAQLMAAGLATGKHRAYVGGTLAANPLSCLAGYTAIQEIERTNACEVAGKMGDRLCDGLKDLLEKYALPYVAYNQGSIVHLECTGAMSFDFSSMCFVKSALGLLKHKDMMYVRKDSMEKMGAAYMANGIVTLAGSRLYTSLADTPEIIDEALNRFEEVFKHVKKTDKGLV</sequence>
<comment type="cofactor">
    <cofactor evidence="1">
        <name>pyridoxal 5'-phosphate</name>
        <dbReference type="ChEBI" id="CHEBI:597326"/>
    </cofactor>
</comment>
<evidence type="ECO:0000256" key="3">
    <source>
        <dbReference type="RuleBase" id="RU003560"/>
    </source>
</evidence>
<dbReference type="RefSeq" id="WP_249287047.1">
    <property type="nucleotide sequence ID" value="NZ_JACRWC010000081.1"/>
</dbReference>
<evidence type="ECO:0000256" key="1">
    <source>
        <dbReference type="ARBA" id="ARBA00001933"/>
    </source>
</evidence>
<dbReference type="InterPro" id="IPR015422">
    <property type="entry name" value="PyrdxlP-dep_Trfase_small"/>
</dbReference>
<comment type="similarity">
    <text evidence="3">Belongs to the class-III pyridoxal-phosphate-dependent aminotransferase family.</text>
</comment>
<dbReference type="GO" id="GO:0030170">
    <property type="term" value="F:pyridoxal phosphate binding"/>
    <property type="evidence" value="ECO:0007669"/>
    <property type="project" value="InterPro"/>
</dbReference>
<organism evidence="4 5">
    <name type="scientific">Lentihominibacter faecis</name>
    <dbReference type="NCBI Taxonomy" id="2764712"/>
    <lineage>
        <taxon>Bacteria</taxon>
        <taxon>Bacillati</taxon>
        <taxon>Bacillota</taxon>
        <taxon>Clostridia</taxon>
        <taxon>Peptostreptococcales</taxon>
        <taxon>Anaerovoracaceae</taxon>
        <taxon>Lentihominibacter</taxon>
    </lineage>
</organism>
<accession>A0A923SLZ6</accession>
<dbReference type="Proteomes" id="UP000644115">
    <property type="component" value="Unassembled WGS sequence"/>
</dbReference>
<comment type="caution">
    <text evidence="4">The sequence shown here is derived from an EMBL/GenBank/DDBJ whole genome shotgun (WGS) entry which is preliminary data.</text>
</comment>
<proteinExistence type="inferred from homology"/>
<dbReference type="CDD" id="cd00610">
    <property type="entry name" value="OAT_like"/>
    <property type="match status" value="1"/>
</dbReference>
<evidence type="ECO:0000256" key="2">
    <source>
        <dbReference type="ARBA" id="ARBA00022898"/>
    </source>
</evidence>
<dbReference type="InterPro" id="IPR049704">
    <property type="entry name" value="Aminotrans_3_PPA_site"/>
</dbReference>
<keyword evidence="2 3" id="KW-0663">Pyridoxal phosphate</keyword>
<evidence type="ECO:0000313" key="5">
    <source>
        <dbReference type="Proteomes" id="UP000644115"/>
    </source>
</evidence>
<gene>
    <name evidence="4" type="ORF">H8876_06430</name>
</gene>
<dbReference type="GO" id="GO:0008483">
    <property type="term" value="F:transaminase activity"/>
    <property type="evidence" value="ECO:0007669"/>
    <property type="project" value="UniProtKB-KW"/>
</dbReference>
<protein>
    <submittedName>
        <fullName evidence="4">Aminotransferase class III-fold pyridoxal phosphate-dependent enzyme</fullName>
    </submittedName>
</protein>
<dbReference type="PANTHER" id="PTHR43713">
    <property type="entry name" value="GLUTAMATE-1-SEMIALDEHYDE 2,1-AMINOMUTASE"/>
    <property type="match status" value="1"/>
</dbReference>
<evidence type="ECO:0000313" key="4">
    <source>
        <dbReference type="EMBL" id="MBC5999632.1"/>
    </source>
</evidence>